<evidence type="ECO:0000256" key="3">
    <source>
        <dbReference type="ARBA" id="ARBA00022471"/>
    </source>
</evidence>
<evidence type="ECO:0000256" key="1">
    <source>
        <dbReference type="ARBA" id="ARBA00004613"/>
    </source>
</evidence>
<dbReference type="GO" id="GO:0060320">
    <property type="term" value="P:rejection of self pollen"/>
    <property type="evidence" value="ECO:0007669"/>
    <property type="project" value="UniProtKB-KW"/>
</dbReference>
<dbReference type="PANTHER" id="PTHR31232">
    <property type="match status" value="1"/>
</dbReference>
<dbReference type="AlphaFoldDB" id="A0AAE1Y7R5"/>
<proteinExistence type="inferred from homology"/>
<organism evidence="7 8">
    <name type="scientific">Sesamum alatum</name>
    <dbReference type="NCBI Taxonomy" id="300844"/>
    <lineage>
        <taxon>Eukaryota</taxon>
        <taxon>Viridiplantae</taxon>
        <taxon>Streptophyta</taxon>
        <taxon>Embryophyta</taxon>
        <taxon>Tracheophyta</taxon>
        <taxon>Spermatophyta</taxon>
        <taxon>Magnoliopsida</taxon>
        <taxon>eudicotyledons</taxon>
        <taxon>Gunneridae</taxon>
        <taxon>Pentapetalae</taxon>
        <taxon>asterids</taxon>
        <taxon>lamiids</taxon>
        <taxon>Lamiales</taxon>
        <taxon>Pedaliaceae</taxon>
        <taxon>Sesamum</taxon>
    </lineage>
</organism>
<reference evidence="7" key="2">
    <citation type="journal article" date="2024" name="Plant">
        <title>Genomic evolution and insights into agronomic trait innovations of Sesamum species.</title>
        <authorList>
            <person name="Miao H."/>
            <person name="Wang L."/>
            <person name="Qu L."/>
            <person name="Liu H."/>
            <person name="Sun Y."/>
            <person name="Le M."/>
            <person name="Wang Q."/>
            <person name="Wei S."/>
            <person name="Zheng Y."/>
            <person name="Lin W."/>
            <person name="Duan Y."/>
            <person name="Cao H."/>
            <person name="Xiong S."/>
            <person name="Wang X."/>
            <person name="Wei L."/>
            <person name="Li C."/>
            <person name="Ma Q."/>
            <person name="Ju M."/>
            <person name="Zhao R."/>
            <person name="Li G."/>
            <person name="Mu C."/>
            <person name="Tian Q."/>
            <person name="Mei H."/>
            <person name="Zhang T."/>
            <person name="Gao T."/>
            <person name="Zhang H."/>
        </authorList>
    </citation>
    <scope>NUCLEOTIDE SEQUENCE</scope>
    <source>
        <strain evidence="7">3651</strain>
    </source>
</reference>
<dbReference type="EMBL" id="JACGWO010000006">
    <property type="protein sequence ID" value="KAK4425258.1"/>
    <property type="molecule type" value="Genomic_DNA"/>
</dbReference>
<dbReference type="Pfam" id="PF05938">
    <property type="entry name" value="Self-incomp_S1"/>
    <property type="match status" value="1"/>
</dbReference>
<feature type="chain" id="PRO_5041780672" description="S-protein homolog" evidence="6">
    <location>
        <begin position="24"/>
        <end position="138"/>
    </location>
</feature>
<accession>A0AAE1Y7R5</accession>
<dbReference type="PANTHER" id="PTHR31232:SF156">
    <property type="entry name" value="PLANT SELF-INCOMPATIBILITY PROTEIN S1 FAMILY-RELATED"/>
    <property type="match status" value="1"/>
</dbReference>
<evidence type="ECO:0000256" key="4">
    <source>
        <dbReference type="ARBA" id="ARBA00022525"/>
    </source>
</evidence>
<name>A0AAE1Y7R5_9LAMI</name>
<keyword evidence="3 6" id="KW-0713">Self-incompatibility</keyword>
<dbReference type="InterPro" id="IPR010264">
    <property type="entry name" value="Self-incomp_S1"/>
</dbReference>
<feature type="signal peptide" evidence="6">
    <location>
        <begin position="1"/>
        <end position="23"/>
    </location>
</feature>
<reference evidence="7" key="1">
    <citation type="submission" date="2020-06" db="EMBL/GenBank/DDBJ databases">
        <authorList>
            <person name="Li T."/>
            <person name="Hu X."/>
            <person name="Zhang T."/>
            <person name="Song X."/>
            <person name="Zhang H."/>
            <person name="Dai N."/>
            <person name="Sheng W."/>
            <person name="Hou X."/>
            <person name="Wei L."/>
        </authorList>
    </citation>
    <scope>NUCLEOTIDE SEQUENCE</scope>
    <source>
        <strain evidence="7">3651</strain>
        <tissue evidence="7">Leaf</tissue>
    </source>
</reference>
<evidence type="ECO:0000313" key="7">
    <source>
        <dbReference type="EMBL" id="KAK4425258.1"/>
    </source>
</evidence>
<evidence type="ECO:0000313" key="8">
    <source>
        <dbReference type="Proteomes" id="UP001293254"/>
    </source>
</evidence>
<dbReference type="Proteomes" id="UP001293254">
    <property type="component" value="Unassembled WGS sequence"/>
</dbReference>
<comment type="similarity">
    <text evidence="2 6">Belongs to the plant self-incompatibility (S1) protein family.</text>
</comment>
<protein>
    <recommendedName>
        <fullName evidence="6">S-protein homolog</fullName>
    </recommendedName>
</protein>
<evidence type="ECO:0000256" key="6">
    <source>
        <dbReference type="RuleBase" id="RU367044"/>
    </source>
</evidence>
<comment type="caution">
    <text evidence="7">The sequence shown here is derived from an EMBL/GenBank/DDBJ whole genome shotgun (WGS) entry which is preliminary data.</text>
</comment>
<gene>
    <name evidence="7" type="ORF">Salat_1719700</name>
</gene>
<comment type="subcellular location">
    <subcellularLocation>
        <location evidence="1 6">Secreted</location>
    </subcellularLocation>
</comment>
<keyword evidence="5 6" id="KW-0732">Signal</keyword>
<sequence length="138" mass="15759">MASTSIVSVFILTLFSFNFGIEASTNILPAKHTIHIHNGLPDNSPILKAHCASKGDDFGNHTLDAGQSFSWDFQTNIAESTLYFCRFWWILKTKAFDVFRAGWDADEYFHTYTYSVRTDGFYLGHEETPTEMSKVNTW</sequence>
<evidence type="ECO:0000256" key="2">
    <source>
        <dbReference type="ARBA" id="ARBA00005581"/>
    </source>
</evidence>
<dbReference type="GO" id="GO:0005576">
    <property type="term" value="C:extracellular region"/>
    <property type="evidence" value="ECO:0007669"/>
    <property type="project" value="UniProtKB-SubCell"/>
</dbReference>
<keyword evidence="8" id="KW-1185">Reference proteome</keyword>
<keyword evidence="4 6" id="KW-0964">Secreted</keyword>
<evidence type="ECO:0000256" key="5">
    <source>
        <dbReference type="ARBA" id="ARBA00022729"/>
    </source>
</evidence>